<keyword evidence="3" id="KW-0560">Oxidoreductase</keyword>
<evidence type="ECO:0000256" key="2">
    <source>
        <dbReference type="ARBA" id="ARBA00022723"/>
    </source>
</evidence>
<dbReference type="GO" id="GO:0051537">
    <property type="term" value="F:2 iron, 2 sulfur cluster binding"/>
    <property type="evidence" value="ECO:0007669"/>
    <property type="project" value="UniProtKB-KW"/>
</dbReference>
<evidence type="ECO:0000256" key="3">
    <source>
        <dbReference type="ARBA" id="ARBA00023002"/>
    </source>
</evidence>
<dbReference type="InterPro" id="IPR001041">
    <property type="entry name" value="2Fe-2S_ferredoxin-type"/>
</dbReference>
<dbReference type="InterPro" id="IPR002888">
    <property type="entry name" value="2Fe-2S-bd"/>
</dbReference>
<dbReference type="OrthoDB" id="7375656at2"/>
<accession>A0A512E1C2</accession>
<reference evidence="7 8" key="1">
    <citation type="submission" date="2019-07" db="EMBL/GenBank/DDBJ databases">
        <title>Whole genome shotgun sequence of Skermanella aerolata NBRC 106429.</title>
        <authorList>
            <person name="Hosoyama A."/>
            <person name="Uohara A."/>
            <person name="Ohji S."/>
            <person name="Ichikawa N."/>
        </authorList>
    </citation>
    <scope>NUCLEOTIDE SEQUENCE [LARGE SCALE GENOMIC DNA]</scope>
    <source>
        <strain evidence="7 8">NBRC 106429</strain>
    </source>
</reference>
<dbReference type="PROSITE" id="PS00197">
    <property type="entry name" value="2FE2S_FER_1"/>
    <property type="match status" value="1"/>
</dbReference>
<dbReference type="PANTHER" id="PTHR44379:SF5">
    <property type="entry name" value="OXIDOREDUCTASE WITH IRON-SULFUR SUBUNIT"/>
    <property type="match status" value="1"/>
</dbReference>
<dbReference type="SUPFAM" id="SSF47741">
    <property type="entry name" value="CO dehydrogenase ISP C-domain like"/>
    <property type="match status" value="1"/>
</dbReference>
<keyword evidence="4" id="KW-0408">Iron</keyword>
<organism evidence="7 8">
    <name type="scientific">Skermanella aerolata</name>
    <dbReference type="NCBI Taxonomy" id="393310"/>
    <lineage>
        <taxon>Bacteria</taxon>
        <taxon>Pseudomonadati</taxon>
        <taxon>Pseudomonadota</taxon>
        <taxon>Alphaproteobacteria</taxon>
        <taxon>Rhodospirillales</taxon>
        <taxon>Azospirillaceae</taxon>
        <taxon>Skermanella</taxon>
    </lineage>
</organism>
<gene>
    <name evidence="7" type="ORF">SAE02_66850</name>
</gene>
<evidence type="ECO:0000256" key="1">
    <source>
        <dbReference type="ARBA" id="ARBA00022714"/>
    </source>
</evidence>
<proteinExistence type="predicted"/>
<evidence type="ECO:0000256" key="5">
    <source>
        <dbReference type="ARBA" id="ARBA00023014"/>
    </source>
</evidence>
<dbReference type="GO" id="GO:0046872">
    <property type="term" value="F:metal ion binding"/>
    <property type="evidence" value="ECO:0007669"/>
    <property type="project" value="UniProtKB-KW"/>
</dbReference>
<dbReference type="InterPro" id="IPR036884">
    <property type="entry name" value="2Fe-2S-bd_dom_sf"/>
</dbReference>
<dbReference type="GO" id="GO:0016491">
    <property type="term" value="F:oxidoreductase activity"/>
    <property type="evidence" value="ECO:0007669"/>
    <property type="project" value="UniProtKB-KW"/>
</dbReference>
<sequence length="179" mass="19144">MPSLNAQAKHPVSITLNGRTRMGHASPRMLLSDFLRHELGAHGTKVGCEHGVCGACTIRLDEVAARACLTLAVQADGHRVDTVEGLAPEGRMTALQDAFNRHHALQCGFCTAGILMSLSDYLERVPKPTETELRDMLSGHLCRCTGYAGIVRAVMDVTGQTSGNADAEDASGRKEPVHV</sequence>
<keyword evidence="1" id="KW-0001">2Fe-2S</keyword>
<dbReference type="InterPro" id="IPR006058">
    <property type="entry name" value="2Fe2S_fd_BS"/>
</dbReference>
<feature type="domain" description="2Fe-2S ferredoxin-type" evidence="6">
    <location>
        <begin position="10"/>
        <end position="86"/>
    </location>
</feature>
<dbReference type="Pfam" id="PF00111">
    <property type="entry name" value="Fer2"/>
    <property type="match status" value="1"/>
</dbReference>
<dbReference type="PROSITE" id="PS51085">
    <property type="entry name" value="2FE2S_FER_2"/>
    <property type="match status" value="1"/>
</dbReference>
<dbReference type="Gene3D" id="3.10.20.30">
    <property type="match status" value="1"/>
</dbReference>
<keyword evidence="8" id="KW-1185">Reference proteome</keyword>
<keyword evidence="2" id="KW-0479">Metal-binding</keyword>
<dbReference type="InterPro" id="IPR051452">
    <property type="entry name" value="Diverse_Oxidoreductases"/>
</dbReference>
<dbReference type="EMBL" id="BJYZ01000043">
    <property type="protein sequence ID" value="GEO42537.1"/>
    <property type="molecule type" value="Genomic_DNA"/>
</dbReference>
<dbReference type="InterPro" id="IPR012675">
    <property type="entry name" value="Beta-grasp_dom_sf"/>
</dbReference>
<protein>
    <submittedName>
        <fullName evidence="7">(2Fe-2S)-binding protein</fullName>
    </submittedName>
</protein>
<dbReference type="SUPFAM" id="SSF54292">
    <property type="entry name" value="2Fe-2S ferredoxin-like"/>
    <property type="match status" value="1"/>
</dbReference>
<dbReference type="Pfam" id="PF01799">
    <property type="entry name" value="Fer2_2"/>
    <property type="match status" value="1"/>
</dbReference>
<evidence type="ECO:0000259" key="6">
    <source>
        <dbReference type="PROSITE" id="PS51085"/>
    </source>
</evidence>
<name>A0A512E1C2_9PROT</name>
<evidence type="ECO:0000313" key="7">
    <source>
        <dbReference type="EMBL" id="GEO42537.1"/>
    </source>
</evidence>
<dbReference type="RefSeq" id="WP_044436282.1">
    <property type="nucleotide sequence ID" value="NZ_BJYZ01000043.1"/>
</dbReference>
<evidence type="ECO:0000256" key="4">
    <source>
        <dbReference type="ARBA" id="ARBA00023004"/>
    </source>
</evidence>
<dbReference type="PANTHER" id="PTHR44379">
    <property type="entry name" value="OXIDOREDUCTASE WITH IRON-SULFUR SUBUNIT"/>
    <property type="match status" value="1"/>
</dbReference>
<dbReference type="AlphaFoldDB" id="A0A512E1C2"/>
<dbReference type="InterPro" id="IPR036010">
    <property type="entry name" value="2Fe-2S_ferredoxin-like_sf"/>
</dbReference>
<evidence type="ECO:0000313" key="8">
    <source>
        <dbReference type="Proteomes" id="UP000321523"/>
    </source>
</evidence>
<keyword evidence="5" id="KW-0411">Iron-sulfur</keyword>
<dbReference type="Proteomes" id="UP000321523">
    <property type="component" value="Unassembled WGS sequence"/>
</dbReference>
<comment type="caution">
    <text evidence="7">The sequence shown here is derived from an EMBL/GenBank/DDBJ whole genome shotgun (WGS) entry which is preliminary data.</text>
</comment>
<dbReference type="CDD" id="cd00207">
    <property type="entry name" value="fer2"/>
    <property type="match status" value="1"/>
</dbReference>
<dbReference type="Gene3D" id="1.10.150.120">
    <property type="entry name" value="[2Fe-2S]-binding domain"/>
    <property type="match status" value="1"/>
</dbReference>